<dbReference type="PROSITE" id="PS50297">
    <property type="entry name" value="ANK_REP_REGION"/>
    <property type="match status" value="1"/>
</dbReference>
<reference evidence="5 6" key="1">
    <citation type="submission" date="2014-09" db="EMBL/GenBank/DDBJ databases">
        <authorList>
            <person name="Grob C."/>
            <person name="Taubert M."/>
            <person name="Howat A.M."/>
            <person name="Burns O.J."/>
            <person name="Dixon J.L."/>
            <person name="Chen Y."/>
            <person name="Murrell J.C."/>
        </authorList>
    </citation>
    <scope>NUCLEOTIDE SEQUENCE [LARGE SCALE GENOMIC DNA]</scope>
    <source>
        <strain evidence="5">L4</strain>
    </source>
</reference>
<feature type="signal peptide" evidence="4">
    <location>
        <begin position="1"/>
        <end position="18"/>
    </location>
</feature>
<dbReference type="PANTHER" id="PTHR24134:SF9">
    <property type="entry name" value="ANKYRIN REPEAT AND SOCS BOX PROTEIN 8"/>
    <property type="match status" value="1"/>
</dbReference>
<evidence type="ECO:0000313" key="6">
    <source>
        <dbReference type="Proteomes" id="UP000029999"/>
    </source>
</evidence>
<dbReference type="STRING" id="392484.LP43_0281"/>
<keyword evidence="4" id="KW-0732">Signal</keyword>
<keyword evidence="2 3" id="KW-0040">ANK repeat</keyword>
<feature type="repeat" description="ANK" evidence="3">
    <location>
        <begin position="283"/>
        <end position="315"/>
    </location>
</feature>
<evidence type="ECO:0000313" key="5">
    <source>
        <dbReference type="EMBL" id="KGM07864.1"/>
    </source>
</evidence>
<dbReference type="SUPFAM" id="SSF48403">
    <property type="entry name" value="Ankyrin repeat"/>
    <property type="match status" value="1"/>
</dbReference>
<dbReference type="PROSITE" id="PS51257">
    <property type="entry name" value="PROKAR_LIPOPROTEIN"/>
    <property type="match status" value="1"/>
</dbReference>
<dbReference type="RefSeq" id="WP_036311206.1">
    <property type="nucleotide sequence ID" value="NZ_JRQD01000001.1"/>
</dbReference>
<dbReference type="AlphaFoldDB" id="A0A0A0BL81"/>
<dbReference type="PROSITE" id="PS50088">
    <property type="entry name" value="ANK_REPEAT"/>
    <property type="match status" value="1"/>
</dbReference>
<evidence type="ECO:0000256" key="3">
    <source>
        <dbReference type="PROSITE-ProRule" id="PRU00023"/>
    </source>
</evidence>
<protein>
    <submittedName>
        <fullName evidence="5">Uncharacterized protein</fullName>
    </submittedName>
</protein>
<dbReference type="Pfam" id="PF00023">
    <property type="entry name" value="Ank"/>
    <property type="match status" value="1"/>
</dbReference>
<name>A0A0A0BL81_9GAMM</name>
<sequence length="373" mass="40794">MKRFFAVSLILLFLSACASQDQREASIDINAIEAGDTSLLETYKNDPYIISSKQAKPGYIEFSNAMESAIYKRNIEAVRYLISINAAHKVSVRYYNIDGYWARTPVNVPAAELACGVAAFDIMELLLESYPEDKPNYTNCLHYLIASFDYYPSGHFFMLHNPIPEWRNGENTAIAAQKIMALGGDPNALPEYGSTLHSMIFRTFTNKLLVTLLEQGMDPNNPYSCTVSGHCLILADLGNYIDEDLSSERAKLLVQYGADVNAITETPVINASDARGVFQFKNQSMTALHIARFFNRDKLAETLIELGADPTLTNDESKTAENYAGAFAEIKATQTQQAAASQQAATANTNQDSGGSGLGTLMNIIGAVGAGAW</sequence>
<evidence type="ECO:0000256" key="2">
    <source>
        <dbReference type="ARBA" id="ARBA00023043"/>
    </source>
</evidence>
<evidence type="ECO:0000256" key="4">
    <source>
        <dbReference type="SAM" id="SignalP"/>
    </source>
</evidence>
<accession>A0A0A0BL81</accession>
<dbReference type="EMBL" id="JRQD01000001">
    <property type="protein sequence ID" value="KGM07864.1"/>
    <property type="molecule type" value="Genomic_DNA"/>
</dbReference>
<dbReference type="Proteomes" id="UP000029999">
    <property type="component" value="Unassembled WGS sequence"/>
</dbReference>
<dbReference type="Gene3D" id="1.25.40.20">
    <property type="entry name" value="Ankyrin repeat-containing domain"/>
    <property type="match status" value="1"/>
</dbReference>
<comment type="caution">
    <text evidence="5">The sequence shown here is derived from an EMBL/GenBank/DDBJ whole genome shotgun (WGS) entry which is preliminary data.</text>
</comment>
<dbReference type="PANTHER" id="PTHR24134">
    <property type="entry name" value="ANKYRIN REPEAT-CONTAINING PROTEIN DDB_G0279043"/>
    <property type="match status" value="1"/>
</dbReference>
<dbReference type="SMART" id="SM00248">
    <property type="entry name" value="ANK"/>
    <property type="match status" value="2"/>
</dbReference>
<feature type="chain" id="PRO_5001967356" evidence="4">
    <location>
        <begin position="19"/>
        <end position="373"/>
    </location>
</feature>
<keyword evidence="1" id="KW-0677">Repeat</keyword>
<dbReference type="InterPro" id="IPR002110">
    <property type="entry name" value="Ankyrin_rpt"/>
</dbReference>
<organism evidence="5 6">
    <name type="scientific">Methylophaga thiooxydans</name>
    <dbReference type="NCBI Taxonomy" id="392484"/>
    <lineage>
        <taxon>Bacteria</taxon>
        <taxon>Pseudomonadati</taxon>
        <taxon>Pseudomonadota</taxon>
        <taxon>Gammaproteobacteria</taxon>
        <taxon>Thiotrichales</taxon>
        <taxon>Piscirickettsiaceae</taxon>
        <taxon>Methylophaga</taxon>
    </lineage>
</organism>
<proteinExistence type="predicted"/>
<gene>
    <name evidence="5" type="ORF">LP43_0281</name>
</gene>
<dbReference type="InterPro" id="IPR036770">
    <property type="entry name" value="Ankyrin_rpt-contain_sf"/>
</dbReference>
<evidence type="ECO:0000256" key="1">
    <source>
        <dbReference type="ARBA" id="ARBA00022737"/>
    </source>
</evidence>